<dbReference type="EMBL" id="GBXM01014562">
    <property type="protein sequence ID" value="JAH94015.1"/>
    <property type="molecule type" value="Transcribed_RNA"/>
</dbReference>
<accession>A0A0E9WWJ8</accession>
<feature type="region of interest" description="Disordered" evidence="1">
    <location>
        <begin position="21"/>
        <end position="48"/>
    </location>
</feature>
<dbReference type="AlphaFoldDB" id="A0A0E9WWJ8"/>
<reference evidence="2" key="2">
    <citation type="journal article" date="2015" name="Fish Shellfish Immunol.">
        <title>Early steps in the European eel (Anguilla anguilla)-Vibrio vulnificus interaction in the gills: Role of the RtxA13 toxin.</title>
        <authorList>
            <person name="Callol A."/>
            <person name="Pajuelo D."/>
            <person name="Ebbesson L."/>
            <person name="Teles M."/>
            <person name="MacKenzie S."/>
            <person name="Amaro C."/>
        </authorList>
    </citation>
    <scope>NUCLEOTIDE SEQUENCE</scope>
</reference>
<protein>
    <submittedName>
        <fullName evidence="2">Uncharacterized protein</fullName>
    </submittedName>
</protein>
<organism evidence="2">
    <name type="scientific">Anguilla anguilla</name>
    <name type="common">European freshwater eel</name>
    <name type="synonym">Muraena anguilla</name>
    <dbReference type="NCBI Taxonomy" id="7936"/>
    <lineage>
        <taxon>Eukaryota</taxon>
        <taxon>Metazoa</taxon>
        <taxon>Chordata</taxon>
        <taxon>Craniata</taxon>
        <taxon>Vertebrata</taxon>
        <taxon>Euteleostomi</taxon>
        <taxon>Actinopterygii</taxon>
        <taxon>Neopterygii</taxon>
        <taxon>Teleostei</taxon>
        <taxon>Anguilliformes</taxon>
        <taxon>Anguillidae</taxon>
        <taxon>Anguilla</taxon>
    </lineage>
</organism>
<sequence length="89" mass="10371">MVVETSLGQMDACQRPTLVQHRFHIPHRKSTRPAKPKKEKKKKNTRYGKFSLLLRTEPVRRLSCLSHSKELLCEQCRDHPARVVSPQLV</sequence>
<proteinExistence type="predicted"/>
<name>A0A0E9WWJ8_ANGAN</name>
<evidence type="ECO:0000256" key="1">
    <source>
        <dbReference type="SAM" id="MobiDB-lite"/>
    </source>
</evidence>
<evidence type="ECO:0000313" key="2">
    <source>
        <dbReference type="EMBL" id="JAH94015.1"/>
    </source>
</evidence>
<feature type="compositionally biased region" description="Basic residues" evidence="1">
    <location>
        <begin position="21"/>
        <end position="46"/>
    </location>
</feature>
<reference evidence="2" key="1">
    <citation type="submission" date="2014-11" db="EMBL/GenBank/DDBJ databases">
        <authorList>
            <person name="Amaro Gonzalez C."/>
        </authorList>
    </citation>
    <scope>NUCLEOTIDE SEQUENCE</scope>
</reference>